<dbReference type="Proteomes" id="UP000494165">
    <property type="component" value="Unassembled WGS sequence"/>
</dbReference>
<dbReference type="Gene3D" id="3.30.1330.30">
    <property type="match status" value="1"/>
</dbReference>
<dbReference type="GO" id="GO:0004526">
    <property type="term" value="F:ribonuclease P activity"/>
    <property type="evidence" value="ECO:0007669"/>
    <property type="project" value="TreeGrafter"/>
</dbReference>
<dbReference type="PANTHER" id="PTHR46948">
    <property type="entry name" value="RIBONUCLEASE P PROTEIN SUBUNIT P38"/>
    <property type="match status" value="1"/>
</dbReference>
<evidence type="ECO:0000313" key="4">
    <source>
        <dbReference type="Proteomes" id="UP000494165"/>
    </source>
</evidence>
<feature type="domain" description="Ribosomal protein eL8/eL30/eS12/Gadd45" evidence="2">
    <location>
        <begin position="110"/>
        <end position="167"/>
    </location>
</feature>
<dbReference type="GO" id="GO:0000172">
    <property type="term" value="C:ribonuclease MRP complex"/>
    <property type="evidence" value="ECO:0007669"/>
    <property type="project" value="InterPro"/>
</dbReference>
<accession>A0A8S1DF76</accession>
<dbReference type="GO" id="GO:0001650">
    <property type="term" value="C:fibrillar center"/>
    <property type="evidence" value="ECO:0007669"/>
    <property type="project" value="TreeGrafter"/>
</dbReference>
<feature type="region of interest" description="Disordered" evidence="1">
    <location>
        <begin position="1"/>
        <end position="25"/>
    </location>
</feature>
<organism evidence="3 4">
    <name type="scientific">Cloeon dipterum</name>
    <dbReference type="NCBI Taxonomy" id="197152"/>
    <lineage>
        <taxon>Eukaryota</taxon>
        <taxon>Metazoa</taxon>
        <taxon>Ecdysozoa</taxon>
        <taxon>Arthropoda</taxon>
        <taxon>Hexapoda</taxon>
        <taxon>Insecta</taxon>
        <taxon>Pterygota</taxon>
        <taxon>Palaeoptera</taxon>
        <taxon>Ephemeroptera</taxon>
        <taxon>Pisciforma</taxon>
        <taxon>Baetidae</taxon>
        <taxon>Cloeon</taxon>
    </lineage>
</organism>
<proteinExistence type="predicted"/>
<dbReference type="PANTHER" id="PTHR46948:SF1">
    <property type="entry name" value="RIBONUCLEASE P PROTEIN SUBUNIT P38"/>
    <property type="match status" value="1"/>
</dbReference>
<evidence type="ECO:0000256" key="1">
    <source>
        <dbReference type="SAM" id="MobiDB-lite"/>
    </source>
</evidence>
<dbReference type="AlphaFoldDB" id="A0A8S1DF76"/>
<gene>
    <name evidence="3" type="ORF">CLODIP_2_CD04053</name>
</gene>
<dbReference type="Pfam" id="PF01248">
    <property type="entry name" value="Ribosomal_L7Ae"/>
    <property type="match status" value="1"/>
</dbReference>
<dbReference type="EMBL" id="CADEPI010000128">
    <property type="protein sequence ID" value="CAB3376483.1"/>
    <property type="molecule type" value="Genomic_DNA"/>
</dbReference>
<dbReference type="GO" id="GO:0005655">
    <property type="term" value="C:nucleolar ribonuclease P complex"/>
    <property type="evidence" value="ECO:0007669"/>
    <property type="project" value="InterPro"/>
</dbReference>
<sequence length="287" mass="32537">MECDEGADKTLDLNSSTVSTTPKLSKKERKALLASRKSFEKSLKNVITNPYPVYWPLVEKTEDLFESLEVPLKTCWIPNARLQLSAIKGKSREERQALRKKAVKDAQPNVEEARKFRSMLAIGLNAVFRALERQEVEAVLVANDIDPKFMAQHLIQLASQQSTVIVVRNLRQLAKSTIGAESAALAFKCCTRCEDNPFFSAVQLIKEKALRVPKPATLPDLSAKVKQEEQEVVPNTEDLELKEWQEKVTQANSFPSAKTVHSLIVSTKARIYRFALREFSQTRKKWH</sequence>
<protein>
    <recommendedName>
        <fullName evidence="2">Ribosomal protein eL8/eL30/eS12/Gadd45 domain-containing protein</fullName>
    </recommendedName>
</protein>
<comment type="caution">
    <text evidence="3">The sequence shown here is derived from an EMBL/GenBank/DDBJ whole genome shotgun (WGS) entry which is preliminary data.</text>
</comment>
<dbReference type="GO" id="GO:0033204">
    <property type="term" value="F:ribonuclease P RNA binding"/>
    <property type="evidence" value="ECO:0007669"/>
    <property type="project" value="TreeGrafter"/>
</dbReference>
<dbReference type="InterPro" id="IPR029064">
    <property type="entry name" value="Ribosomal_eL30-like_sf"/>
</dbReference>
<keyword evidence="4" id="KW-1185">Reference proteome</keyword>
<feature type="compositionally biased region" description="Basic and acidic residues" evidence="1">
    <location>
        <begin position="1"/>
        <end position="11"/>
    </location>
</feature>
<evidence type="ECO:0000259" key="2">
    <source>
        <dbReference type="Pfam" id="PF01248"/>
    </source>
</evidence>
<dbReference type="SUPFAM" id="SSF55315">
    <property type="entry name" value="L30e-like"/>
    <property type="match status" value="1"/>
</dbReference>
<reference evidence="3 4" key="1">
    <citation type="submission" date="2020-04" db="EMBL/GenBank/DDBJ databases">
        <authorList>
            <person name="Alioto T."/>
            <person name="Alioto T."/>
            <person name="Gomez Garrido J."/>
        </authorList>
    </citation>
    <scope>NUCLEOTIDE SEQUENCE [LARGE SCALE GENOMIC DNA]</scope>
</reference>
<feature type="compositionally biased region" description="Polar residues" evidence="1">
    <location>
        <begin position="12"/>
        <end position="23"/>
    </location>
</feature>
<dbReference type="InterPro" id="IPR042848">
    <property type="entry name" value="Rpp38"/>
</dbReference>
<dbReference type="GO" id="GO:0001682">
    <property type="term" value="P:tRNA 5'-leader removal"/>
    <property type="evidence" value="ECO:0007669"/>
    <property type="project" value="InterPro"/>
</dbReference>
<evidence type="ECO:0000313" key="3">
    <source>
        <dbReference type="EMBL" id="CAB3376483.1"/>
    </source>
</evidence>
<dbReference type="OrthoDB" id="20109at2759"/>
<dbReference type="InterPro" id="IPR004038">
    <property type="entry name" value="Ribosomal_eL8/eL30/eS12/Gad45"/>
</dbReference>
<name>A0A8S1DF76_9INSE</name>